<gene>
    <name evidence="3" type="ORF">ACFOW7_03305</name>
</gene>
<accession>A0ABV8MMT1</accession>
<dbReference type="InterPro" id="IPR011033">
    <property type="entry name" value="PRC_barrel-like_sf"/>
</dbReference>
<reference evidence="4" key="1">
    <citation type="journal article" date="2019" name="Int. J. Syst. Evol. Microbiol.">
        <title>The Global Catalogue of Microorganisms (GCM) 10K type strain sequencing project: providing services to taxonomists for standard genome sequencing and annotation.</title>
        <authorList>
            <consortium name="The Broad Institute Genomics Platform"/>
            <consortium name="The Broad Institute Genome Sequencing Center for Infectious Disease"/>
            <person name="Wu L."/>
            <person name="Ma J."/>
        </authorList>
    </citation>
    <scope>NUCLEOTIDE SEQUENCE [LARGE SCALE GENOMIC DNA]</scope>
    <source>
        <strain evidence="4">LMG 29894</strain>
    </source>
</reference>
<dbReference type="Proteomes" id="UP001595791">
    <property type="component" value="Unassembled WGS sequence"/>
</dbReference>
<dbReference type="PANTHER" id="PTHR36505">
    <property type="entry name" value="BLR1072 PROTEIN"/>
    <property type="match status" value="1"/>
</dbReference>
<protein>
    <submittedName>
        <fullName evidence="3">PRC-barrel domain-containing protein</fullName>
    </submittedName>
</protein>
<dbReference type="Gene3D" id="2.30.30.240">
    <property type="entry name" value="PRC-barrel domain"/>
    <property type="match status" value="1"/>
</dbReference>
<evidence type="ECO:0000256" key="1">
    <source>
        <dbReference type="SAM" id="MobiDB-lite"/>
    </source>
</evidence>
<comment type="caution">
    <text evidence="3">The sequence shown here is derived from an EMBL/GenBank/DDBJ whole genome shotgun (WGS) entry which is preliminary data.</text>
</comment>
<dbReference type="Pfam" id="PF05239">
    <property type="entry name" value="PRC"/>
    <property type="match status" value="1"/>
</dbReference>
<keyword evidence="4" id="KW-1185">Reference proteome</keyword>
<dbReference type="InterPro" id="IPR027275">
    <property type="entry name" value="PRC-brl_dom"/>
</dbReference>
<organism evidence="3 4">
    <name type="scientific">Chitinimonas lacunae</name>
    <dbReference type="NCBI Taxonomy" id="1963018"/>
    <lineage>
        <taxon>Bacteria</taxon>
        <taxon>Pseudomonadati</taxon>
        <taxon>Pseudomonadota</taxon>
        <taxon>Betaproteobacteria</taxon>
        <taxon>Neisseriales</taxon>
        <taxon>Chitinibacteraceae</taxon>
        <taxon>Chitinimonas</taxon>
    </lineage>
</organism>
<dbReference type="SUPFAM" id="SSF50346">
    <property type="entry name" value="PRC-barrel domain"/>
    <property type="match status" value="1"/>
</dbReference>
<proteinExistence type="predicted"/>
<evidence type="ECO:0000313" key="3">
    <source>
        <dbReference type="EMBL" id="MFC4158381.1"/>
    </source>
</evidence>
<dbReference type="RefSeq" id="WP_378160991.1">
    <property type="nucleotide sequence ID" value="NZ_JBHSBU010000001.1"/>
</dbReference>
<feature type="region of interest" description="Disordered" evidence="1">
    <location>
        <begin position="1"/>
        <end position="22"/>
    </location>
</feature>
<sequence>MLQQSSNTGGARIVGSQHSLSSADGPGPYLMLADTLTGNDVVNPAGEKLGDIKGIMLDVQRGRIAYAVLSVGGFLGMGDRLFALPWAALTLDIDQKQFILNASKEVLENAPGFDKDHWPSMADTRWADQVHTYYDVRPYWE</sequence>
<feature type="domain" description="PRC-barrel" evidence="2">
    <location>
        <begin position="32"/>
        <end position="106"/>
    </location>
</feature>
<name>A0ABV8MMT1_9NEIS</name>
<evidence type="ECO:0000313" key="4">
    <source>
        <dbReference type="Proteomes" id="UP001595791"/>
    </source>
</evidence>
<evidence type="ECO:0000259" key="2">
    <source>
        <dbReference type="Pfam" id="PF05239"/>
    </source>
</evidence>
<dbReference type="EMBL" id="JBHSBU010000001">
    <property type="protein sequence ID" value="MFC4158381.1"/>
    <property type="molecule type" value="Genomic_DNA"/>
</dbReference>
<dbReference type="PANTHER" id="PTHR36505:SF1">
    <property type="entry name" value="BLR1072 PROTEIN"/>
    <property type="match status" value="1"/>
</dbReference>